<dbReference type="Proteomes" id="UP001194469">
    <property type="component" value="Unassembled WGS sequence"/>
</dbReference>
<accession>A0ABS0J3L5</accession>
<organism evidence="3 4">
    <name type="scientific">Nitratidesulfovibrio oxamicus</name>
    <dbReference type="NCBI Taxonomy" id="32016"/>
    <lineage>
        <taxon>Bacteria</taxon>
        <taxon>Pseudomonadati</taxon>
        <taxon>Thermodesulfobacteriota</taxon>
        <taxon>Desulfovibrionia</taxon>
        <taxon>Desulfovibrionales</taxon>
        <taxon>Desulfovibrionaceae</taxon>
        <taxon>Nitratidesulfovibrio</taxon>
    </lineage>
</organism>
<feature type="non-terminal residue" evidence="3">
    <location>
        <position position="291"/>
    </location>
</feature>
<keyword evidence="4" id="KW-1185">Reference proteome</keyword>
<evidence type="ECO:0000313" key="3">
    <source>
        <dbReference type="EMBL" id="MBG3876989.1"/>
    </source>
</evidence>
<name>A0ABS0J3L5_9BACT</name>
<reference evidence="3 4" key="1">
    <citation type="submission" date="2019-08" db="EMBL/GenBank/DDBJ databases">
        <authorList>
            <person name="Luo N."/>
        </authorList>
    </citation>
    <scope>NUCLEOTIDE SEQUENCE [LARGE SCALE GENOMIC DNA]</scope>
    <source>
        <strain evidence="3 4">NCIMB 9442</strain>
    </source>
</reference>
<dbReference type="Pfam" id="PF10135">
    <property type="entry name" value="Rod-binding"/>
    <property type="match status" value="1"/>
</dbReference>
<feature type="region of interest" description="Disordered" evidence="1">
    <location>
        <begin position="1"/>
        <end position="21"/>
    </location>
</feature>
<comment type="caution">
    <text evidence="3">The sequence shown here is derived from an EMBL/GenBank/DDBJ whole genome shotgun (WGS) entry which is preliminary data.</text>
</comment>
<gene>
    <name evidence="3" type="ORF">FVW20_08180</name>
</gene>
<dbReference type="RefSeq" id="WP_196609030.1">
    <property type="nucleotide sequence ID" value="NZ_VRYY01000203.1"/>
</dbReference>
<dbReference type="PRINTS" id="PR01002">
    <property type="entry name" value="FLGFLGJ"/>
</dbReference>
<evidence type="ECO:0000256" key="1">
    <source>
        <dbReference type="SAM" id="MobiDB-lite"/>
    </source>
</evidence>
<proteinExistence type="predicted"/>
<sequence length="291" mass="29429">MTAPVDPKLATAASAQHELTQRKLEMDALRKRLRNDPSKEQKLREACEGFESIFVQKMWEQMRATLPKEGYLHSKEEEFWQSMFDQELAKKMTSAGGIGLADMIYEQLSSKLTDASRTTAPGSVREPVPVKPVSLVPRMITPASEEANRDKAGTASSMYEPASPEAAVAGAPQASGATGTDATGGTGETGVKSEPANQAGHNIVRQHLAELERQVAATPPAGEAGPVASGPAVSAVAGAAIAGAAGAVAATGATASTASIASAGAAGSVGAGAPGPTGVQSATVPAAAAEA</sequence>
<dbReference type="EMBL" id="VRYY01000203">
    <property type="protein sequence ID" value="MBG3876989.1"/>
    <property type="molecule type" value="Genomic_DNA"/>
</dbReference>
<feature type="region of interest" description="Disordered" evidence="1">
    <location>
        <begin position="265"/>
        <end position="291"/>
    </location>
</feature>
<protein>
    <submittedName>
        <fullName evidence="3">Peptidase M23</fullName>
    </submittedName>
</protein>
<evidence type="ECO:0000259" key="2">
    <source>
        <dbReference type="Pfam" id="PF10135"/>
    </source>
</evidence>
<evidence type="ECO:0000313" key="4">
    <source>
        <dbReference type="Proteomes" id="UP001194469"/>
    </source>
</evidence>
<feature type="compositionally biased region" description="Low complexity" evidence="1">
    <location>
        <begin position="160"/>
        <end position="181"/>
    </location>
</feature>
<feature type="region of interest" description="Disordered" evidence="1">
    <location>
        <begin position="135"/>
        <end position="197"/>
    </location>
</feature>
<feature type="domain" description="Flagellar protein FlgJ N-terminal" evidence="2">
    <location>
        <begin position="61"/>
        <end position="107"/>
    </location>
</feature>
<dbReference type="InterPro" id="IPR019301">
    <property type="entry name" value="Flagellar_prot_FlgJ_N"/>
</dbReference>